<dbReference type="InterPro" id="IPR023296">
    <property type="entry name" value="Glyco_hydro_beta-prop_sf"/>
</dbReference>
<feature type="active site" description="Proton acceptor" evidence="4">
    <location>
        <position position="35"/>
    </location>
</feature>
<dbReference type="InterPro" id="IPR051795">
    <property type="entry name" value="Glycosyl_Hydrlase_43"/>
</dbReference>
<evidence type="ECO:0000256" key="6">
    <source>
        <dbReference type="RuleBase" id="RU361187"/>
    </source>
</evidence>
<dbReference type="PANTHER" id="PTHR42812:SF12">
    <property type="entry name" value="BETA-XYLOSIDASE-RELATED"/>
    <property type="match status" value="1"/>
</dbReference>
<gene>
    <name evidence="8" type="ORF">PIL02S_00690</name>
</gene>
<comment type="caution">
    <text evidence="8">The sequence shown here is derived from an EMBL/GenBank/DDBJ whole genome shotgun (WGS) entry which is preliminary data.</text>
</comment>
<evidence type="ECO:0000256" key="4">
    <source>
        <dbReference type="PIRSR" id="PIRSR606710-1"/>
    </source>
</evidence>
<dbReference type="InterPro" id="IPR006710">
    <property type="entry name" value="Glyco_hydro_43"/>
</dbReference>
<keyword evidence="3 6" id="KW-0326">Glycosidase</keyword>
<evidence type="ECO:0000313" key="8">
    <source>
        <dbReference type="EMBL" id="PYY30781.1"/>
    </source>
</evidence>
<dbReference type="GO" id="GO:0046556">
    <property type="term" value="F:alpha-L-arabinofuranosidase activity"/>
    <property type="evidence" value="ECO:0007669"/>
    <property type="project" value="UniProtKB-EC"/>
</dbReference>
<dbReference type="Proteomes" id="UP000247459">
    <property type="component" value="Unassembled WGS sequence"/>
</dbReference>
<keyword evidence="2 6" id="KW-0378">Hydrolase</keyword>
<dbReference type="GO" id="GO:0005975">
    <property type="term" value="P:carbohydrate metabolic process"/>
    <property type="evidence" value="ECO:0007669"/>
    <property type="project" value="InterPro"/>
</dbReference>
<feature type="site" description="Important for catalytic activity, responsible for pKa modulation of the active site Glu and correct orientation of both the proton donor and substrate" evidence="5">
    <location>
        <position position="142"/>
    </location>
</feature>
<evidence type="ECO:0000256" key="3">
    <source>
        <dbReference type="ARBA" id="ARBA00023295"/>
    </source>
</evidence>
<reference evidence="8 9" key="1">
    <citation type="submission" date="2018-01" db="EMBL/GenBank/DDBJ databases">
        <title>Genome sequence of the PGP bacterium Paenibacillus illinoisensis E3.</title>
        <authorList>
            <person name="Rolli E."/>
            <person name="Marasco R."/>
            <person name="Bessem C."/>
            <person name="Michoud G."/>
            <person name="Gaiarsa S."/>
            <person name="Borin S."/>
            <person name="Daffonchio D."/>
        </authorList>
    </citation>
    <scope>NUCLEOTIDE SEQUENCE [LARGE SCALE GENOMIC DNA]</scope>
    <source>
        <strain evidence="8 9">E3</strain>
    </source>
</reference>
<evidence type="ECO:0000259" key="7">
    <source>
        <dbReference type="Pfam" id="PF17851"/>
    </source>
</evidence>
<protein>
    <submittedName>
        <fullName evidence="8">Glycoside hydrolase family 43</fullName>
        <ecNumber evidence="8">3.2.1.55</ecNumber>
    </submittedName>
</protein>
<dbReference type="Gene3D" id="2.60.120.200">
    <property type="match status" value="1"/>
</dbReference>
<comment type="similarity">
    <text evidence="1 6">Belongs to the glycosyl hydrolase 43 family.</text>
</comment>
<proteinExistence type="inferred from homology"/>
<dbReference type="PANTHER" id="PTHR42812">
    <property type="entry name" value="BETA-XYLOSIDASE"/>
    <property type="match status" value="1"/>
</dbReference>
<evidence type="ECO:0000256" key="5">
    <source>
        <dbReference type="PIRSR" id="PIRSR606710-2"/>
    </source>
</evidence>
<dbReference type="InterPro" id="IPR013320">
    <property type="entry name" value="ConA-like_dom_sf"/>
</dbReference>
<feature type="domain" description="Beta-xylosidase C-terminal Concanavalin A-like" evidence="7">
    <location>
        <begin position="329"/>
        <end position="533"/>
    </location>
</feature>
<dbReference type="EC" id="3.2.1.55" evidence="8"/>
<dbReference type="RefSeq" id="WP_181429675.1">
    <property type="nucleotide sequence ID" value="NZ_PRLG01000005.1"/>
</dbReference>
<name>A0A2W0D4G8_9BACL</name>
<dbReference type="SUPFAM" id="SSF75005">
    <property type="entry name" value="Arabinanase/levansucrase/invertase"/>
    <property type="match status" value="1"/>
</dbReference>
<accession>A0A2W0D4G8</accession>
<organism evidence="8 9">
    <name type="scientific">Paenibacillus illinoisensis</name>
    <dbReference type="NCBI Taxonomy" id="59845"/>
    <lineage>
        <taxon>Bacteria</taxon>
        <taxon>Bacillati</taxon>
        <taxon>Bacillota</taxon>
        <taxon>Bacilli</taxon>
        <taxon>Bacillales</taxon>
        <taxon>Paenibacillaceae</taxon>
        <taxon>Paenibacillus</taxon>
    </lineage>
</organism>
<evidence type="ECO:0000256" key="2">
    <source>
        <dbReference type="ARBA" id="ARBA00022801"/>
    </source>
</evidence>
<sequence>MSTTQSGQEKMAPIWVADQGDGTYRNPILHADYSDPDVIRVGEDFYMTASSFSHIPGLPILHSKDLVNWKLVQYAIQRLDLEGYDVPLHGKGVWAPSIRYHDGKYWIFFSTPDEGIFMTTADHPEGEWSPLHLVHEVKGWIDPCPLWDEDGQAYLVHAFAKSRTGIKSKIKVCRMAPDGSRLLDEGQIVFDGTAHHPTIEGPKFYKRDGYYYIFAPAGGVKPGWQTVLRSEQVFGPYEDRIVMHQGASNVNGPHQGGYVELESGESWFIHFQDRDAYGRIVHLQPMKWNEDGWPVIGVDREGNGTGEPVDVYIKPDVGAAYPITVPDVSDDFQNDRIGVQWQWQANSRPEWAEVVPDKGLVLHMHPYPEGIQSLFGVPQLLMQKLPASAFEATTKLTFLPKREGDRAGFIVFGDDYACLSLSQTDTGAVRLSLLRGAKQPDNHLHADESEETGLDWSEHGSPETGWTIHLRFSLEEPARCQFSWSKDGEDFQPIGAPFRATTALWVGAKMGVFALNTRSANRGGKGVFRYFEVNETVEEQGKEEVQDGTSHSV</sequence>
<dbReference type="AlphaFoldDB" id="A0A2W0D4G8"/>
<evidence type="ECO:0000256" key="1">
    <source>
        <dbReference type="ARBA" id="ARBA00009865"/>
    </source>
</evidence>
<dbReference type="Gene3D" id="2.115.10.20">
    <property type="entry name" value="Glycosyl hydrolase domain, family 43"/>
    <property type="match status" value="1"/>
</dbReference>
<dbReference type="Pfam" id="PF17851">
    <property type="entry name" value="GH43_C2"/>
    <property type="match status" value="1"/>
</dbReference>
<dbReference type="EMBL" id="PRLG01000005">
    <property type="protein sequence ID" value="PYY30781.1"/>
    <property type="molecule type" value="Genomic_DNA"/>
</dbReference>
<evidence type="ECO:0000313" key="9">
    <source>
        <dbReference type="Proteomes" id="UP000247459"/>
    </source>
</evidence>
<dbReference type="Pfam" id="PF04616">
    <property type="entry name" value="Glyco_hydro_43"/>
    <property type="match status" value="1"/>
</dbReference>
<dbReference type="CDD" id="cd09001">
    <property type="entry name" value="GH43_FsAxh1-like"/>
    <property type="match status" value="1"/>
</dbReference>
<dbReference type="InterPro" id="IPR041542">
    <property type="entry name" value="GH43_C2"/>
</dbReference>
<dbReference type="SUPFAM" id="SSF49899">
    <property type="entry name" value="Concanavalin A-like lectins/glucanases"/>
    <property type="match status" value="1"/>
</dbReference>
<feature type="active site" description="Proton donor" evidence="4">
    <location>
        <position position="200"/>
    </location>
</feature>